<dbReference type="Proteomes" id="UP000247780">
    <property type="component" value="Unassembled WGS sequence"/>
</dbReference>
<sequence length="37" mass="4222">MIEQPGLVNPYTSPGKNVNNHLIESIINDYFLVIKIH</sequence>
<name>A0ABX5MCM4_9PROT</name>
<gene>
    <name evidence="1" type="ORF">C8R14_10495</name>
</gene>
<evidence type="ECO:0008006" key="3">
    <source>
        <dbReference type="Google" id="ProtNLM"/>
    </source>
</evidence>
<proteinExistence type="predicted"/>
<accession>A0ABX5MCM4</accession>
<protein>
    <recommendedName>
        <fullName evidence="3">Transposase</fullName>
    </recommendedName>
</protein>
<evidence type="ECO:0000313" key="2">
    <source>
        <dbReference type="Proteomes" id="UP000247780"/>
    </source>
</evidence>
<evidence type="ECO:0000313" key="1">
    <source>
        <dbReference type="EMBL" id="PXV83632.1"/>
    </source>
</evidence>
<dbReference type="EMBL" id="QICQ01000004">
    <property type="protein sequence ID" value="PXV83632.1"/>
    <property type="molecule type" value="Genomic_DNA"/>
</dbReference>
<reference evidence="1 2" key="1">
    <citation type="submission" date="2018-04" db="EMBL/GenBank/DDBJ databases">
        <title>Active sludge and wastewater microbial communities from Klosterneuburg, Austria.</title>
        <authorList>
            <person name="Wagner M."/>
        </authorList>
    </citation>
    <scope>NUCLEOTIDE SEQUENCE [LARGE SCALE GENOMIC DNA]</scope>
    <source>
        <strain evidence="1 2">Nm 57</strain>
    </source>
</reference>
<keyword evidence="2" id="KW-1185">Reference proteome</keyword>
<organism evidence="1 2">
    <name type="scientific">Nitrosomonas eutropha</name>
    <dbReference type="NCBI Taxonomy" id="916"/>
    <lineage>
        <taxon>Bacteria</taxon>
        <taxon>Pseudomonadati</taxon>
        <taxon>Pseudomonadota</taxon>
        <taxon>Betaproteobacteria</taxon>
        <taxon>Nitrosomonadales</taxon>
        <taxon>Nitrosomonadaceae</taxon>
        <taxon>Nitrosomonas</taxon>
    </lineage>
</organism>
<comment type="caution">
    <text evidence="1">The sequence shown here is derived from an EMBL/GenBank/DDBJ whole genome shotgun (WGS) entry which is preliminary data.</text>
</comment>